<sequence length="213" mass="24408">MKGLNRKKYSVQFFIVALLGFVCFSCNQQEFHRSEDLITHILDPESGYTKSTNVNGVNYVITYKPTDMMVAQEIFDNTTPAGIDSLRIKYKDFMYFNISIHKNGKEVLNSMGQSREQFGAMVNQLAFGMGKAVNLVTQKKDTIEHLDYIYPRVYGMGGTTDILFIYPRDPKLLSNEKFKLTIEDFGLKTGEVAFHFDTKSILKEPLLDFSEFN</sequence>
<dbReference type="EMBL" id="JAZDDG010000012">
    <property type="protein sequence ID" value="MEE1978340.1"/>
    <property type="molecule type" value="Genomic_DNA"/>
</dbReference>
<dbReference type="Proteomes" id="UP001356308">
    <property type="component" value="Unassembled WGS sequence"/>
</dbReference>
<evidence type="ECO:0008006" key="4">
    <source>
        <dbReference type="Google" id="ProtNLM"/>
    </source>
</evidence>
<keyword evidence="3" id="KW-1185">Reference proteome</keyword>
<comment type="caution">
    <text evidence="2">The sequence shown here is derived from an EMBL/GenBank/DDBJ whole genome shotgun (WGS) entry which is preliminary data.</text>
</comment>
<feature type="signal peptide" evidence="1">
    <location>
        <begin position="1"/>
        <end position="28"/>
    </location>
</feature>
<reference evidence="2 3" key="1">
    <citation type="submission" date="2024-01" db="EMBL/GenBank/DDBJ databases">
        <title>Maribacter spp. originated from different algae showed divergent polysaccharides utilization ability.</title>
        <authorList>
            <person name="Wang H."/>
            <person name="Wu Y."/>
        </authorList>
    </citation>
    <scope>NUCLEOTIDE SEQUENCE [LARGE SCALE GENOMIC DNA]</scope>
    <source>
        <strain evidence="2 3">PR1</strain>
    </source>
</reference>
<evidence type="ECO:0000313" key="3">
    <source>
        <dbReference type="Proteomes" id="UP001356308"/>
    </source>
</evidence>
<accession>A0ABU7IZB5</accession>
<protein>
    <recommendedName>
        <fullName evidence="4">DUF4840 domain-containing protein</fullName>
    </recommendedName>
</protein>
<proteinExistence type="predicted"/>
<feature type="chain" id="PRO_5046748144" description="DUF4840 domain-containing protein" evidence="1">
    <location>
        <begin position="29"/>
        <end position="213"/>
    </location>
</feature>
<gene>
    <name evidence="2" type="ORF">V1I91_19845</name>
</gene>
<evidence type="ECO:0000256" key="1">
    <source>
        <dbReference type="SAM" id="SignalP"/>
    </source>
</evidence>
<organism evidence="2 3">
    <name type="scientific">Maribacter cobaltidurans</name>
    <dbReference type="NCBI Taxonomy" id="1178778"/>
    <lineage>
        <taxon>Bacteria</taxon>
        <taxon>Pseudomonadati</taxon>
        <taxon>Bacteroidota</taxon>
        <taxon>Flavobacteriia</taxon>
        <taxon>Flavobacteriales</taxon>
        <taxon>Flavobacteriaceae</taxon>
        <taxon>Maribacter</taxon>
    </lineage>
</organism>
<dbReference type="RefSeq" id="WP_272652991.1">
    <property type="nucleotide sequence ID" value="NZ_JAZDDG010000012.1"/>
</dbReference>
<name>A0ABU7IZB5_9FLAO</name>
<keyword evidence="1" id="KW-0732">Signal</keyword>
<evidence type="ECO:0000313" key="2">
    <source>
        <dbReference type="EMBL" id="MEE1978340.1"/>
    </source>
</evidence>